<keyword evidence="3" id="KW-1185">Reference proteome</keyword>
<evidence type="ECO:0000313" key="3">
    <source>
        <dbReference type="Proteomes" id="UP000266841"/>
    </source>
</evidence>
<feature type="compositionally biased region" description="Basic and acidic residues" evidence="1">
    <location>
        <begin position="63"/>
        <end position="90"/>
    </location>
</feature>
<dbReference type="EMBL" id="AGNL01003847">
    <property type="protein sequence ID" value="EJK74233.1"/>
    <property type="molecule type" value="Genomic_DNA"/>
</dbReference>
<feature type="region of interest" description="Disordered" evidence="1">
    <location>
        <begin position="25"/>
        <end position="103"/>
    </location>
</feature>
<sequence length="211" mass="23135">MLIFVNHPDNEPCLATCLCKRSAARNVERKKQRRRQNLHGNQRRKKKGTAGRLPLAGADTDDEGPREGDVSRLHDGVRRDVGRLARRDGQRAAPGGDHIDLPVGLLAPPREAVGGPDLARGGIPLVDEGVERIHRPVRREGTEAAGGVPRVLLLPDARLAYTAVLRDGRRCAASRGRPTSCERRERMAGKKVLMFSLKPPGGERVWTTALH</sequence>
<evidence type="ECO:0000313" key="2">
    <source>
        <dbReference type="EMBL" id="EJK74233.1"/>
    </source>
</evidence>
<gene>
    <name evidence="2" type="ORF">THAOC_04102</name>
</gene>
<reference evidence="2 3" key="1">
    <citation type="journal article" date="2012" name="Genome Biol.">
        <title>Genome and low-iron response of an oceanic diatom adapted to chronic iron limitation.</title>
        <authorList>
            <person name="Lommer M."/>
            <person name="Specht M."/>
            <person name="Roy A.S."/>
            <person name="Kraemer L."/>
            <person name="Andreson R."/>
            <person name="Gutowska M.A."/>
            <person name="Wolf J."/>
            <person name="Bergner S.V."/>
            <person name="Schilhabel M.B."/>
            <person name="Klostermeier U.C."/>
            <person name="Beiko R.G."/>
            <person name="Rosenstiel P."/>
            <person name="Hippler M."/>
            <person name="Laroche J."/>
        </authorList>
    </citation>
    <scope>NUCLEOTIDE SEQUENCE [LARGE SCALE GENOMIC DNA]</scope>
    <source>
        <strain evidence="2 3">CCMP1005</strain>
    </source>
</reference>
<organism evidence="2 3">
    <name type="scientific">Thalassiosira oceanica</name>
    <name type="common">Marine diatom</name>
    <dbReference type="NCBI Taxonomy" id="159749"/>
    <lineage>
        <taxon>Eukaryota</taxon>
        <taxon>Sar</taxon>
        <taxon>Stramenopiles</taxon>
        <taxon>Ochrophyta</taxon>
        <taxon>Bacillariophyta</taxon>
        <taxon>Coscinodiscophyceae</taxon>
        <taxon>Thalassiosirophycidae</taxon>
        <taxon>Thalassiosirales</taxon>
        <taxon>Thalassiosiraceae</taxon>
        <taxon>Thalassiosira</taxon>
    </lineage>
</organism>
<dbReference type="AlphaFoldDB" id="K0T657"/>
<dbReference type="Proteomes" id="UP000266841">
    <property type="component" value="Unassembled WGS sequence"/>
</dbReference>
<evidence type="ECO:0000256" key="1">
    <source>
        <dbReference type="SAM" id="MobiDB-lite"/>
    </source>
</evidence>
<protein>
    <submittedName>
        <fullName evidence="2">Uncharacterized protein</fullName>
    </submittedName>
</protein>
<comment type="caution">
    <text evidence="2">The sequence shown here is derived from an EMBL/GenBank/DDBJ whole genome shotgun (WGS) entry which is preliminary data.</text>
</comment>
<accession>K0T657</accession>
<proteinExistence type="predicted"/>
<feature type="compositionally biased region" description="Basic residues" evidence="1">
    <location>
        <begin position="28"/>
        <end position="49"/>
    </location>
</feature>
<name>K0T657_THAOC</name>